<keyword evidence="1" id="KW-0732">Signal</keyword>
<sequence length="480" mass="53010">MALSLLPIEILSEIFLAACTATLSSRSGLLRSVSQVCRRWRQAALGCGQLWTQADYQHDRPEWLREQLRRSGKAPVVVKADLSRSSHRGIRNVRLALTEATIHTLDLDAPLNALNQLFSDCQPLLALESLSLFIPSSAVQPVFQLRAPNLKSLSLSNFVIPWDASIFQNLTQLRLHARDASHSPSMRQVLTMLSCSPLLTELVLLHTIQSSARLESIGVVPLPHLSTLTVEDDILTHIFLLRHLDMPTLRRLSFKIETGSENLSLITEIGQLISRVLPSVADVKLRVEAASPTVIIRECTQCIHISLRYRVPISTPNLLSAAGAIISTFPLFKATALKLIIREPNSAAVSAETWRMCLKNLGALESLQLAPITPQNLIHALTVEADKPMLLSRLQHLDINHANLVAAPGPAHAGHLGSWWRGTQVSGRTFMDVLLECTKSRKRGGCRVSCLRLTVPHRPDHLESLEATVKKLILCVENPS</sequence>
<evidence type="ECO:0000259" key="2">
    <source>
        <dbReference type="PROSITE" id="PS50181"/>
    </source>
</evidence>
<dbReference type="Gene3D" id="3.80.10.10">
    <property type="entry name" value="Ribonuclease Inhibitor"/>
    <property type="match status" value="1"/>
</dbReference>
<organism evidence="3 4">
    <name type="scientific">Roridomyces roridus</name>
    <dbReference type="NCBI Taxonomy" id="1738132"/>
    <lineage>
        <taxon>Eukaryota</taxon>
        <taxon>Fungi</taxon>
        <taxon>Dikarya</taxon>
        <taxon>Basidiomycota</taxon>
        <taxon>Agaricomycotina</taxon>
        <taxon>Agaricomycetes</taxon>
        <taxon>Agaricomycetidae</taxon>
        <taxon>Agaricales</taxon>
        <taxon>Marasmiineae</taxon>
        <taxon>Mycenaceae</taxon>
        <taxon>Roridomyces</taxon>
    </lineage>
</organism>
<dbReference type="Pfam" id="PF12937">
    <property type="entry name" value="F-box-like"/>
    <property type="match status" value="1"/>
</dbReference>
<feature type="signal peptide" evidence="1">
    <location>
        <begin position="1"/>
        <end position="21"/>
    </location>
</feature>
<name>A0AAD7BJM1_9AGAR</name>
<gene>
    <name evidence="3" type="ORF">FB45DRAFT_100633</name>
</gene>
<feature type="chain" id="PRO_5042092499" description="F-box domain-containing protein" evidence="1">
    <location>
        <begin position="22"/>
        <end position="480"/>
    </location>
</feature>
<dbReference type="Gene3D" id="1.20.1280.50">
    <property type="match status" value="1"/>
</dbReference>
<proteinExistence type="predicted"/>
<accession>A0AAD7BJM1</accession>
<reference evidence="3" key="1">
    <citation type="submission" date="2023-03" db="EMBL/GenBank/DDBJ databases">
        <title>Massive genome expansion in bonnet fungi (Mycena s.s.) driven by repeated elements and novel gene families across ecological guilds.</title>
        <authorList>
            <consortium name="Lawrence Berkeley National Laboratory"/>
            <person name="Harder C.B."/>
            <person name="Miyauchi S."/>
            <person name="Viragh M."/>
            <person name="Kuo A."/>
            <person name="Thoen E."/>
            <person name="Andreopoulos B."/>
            <person name="Lu D."/>
            <person name="Skrede I."/>
            <person name="Drula E."/>
            <person name="Henrissat B."/>
            <person name="Morin E."/>
            <person name="Kohler A."/>
            <person name="Barry K."/>
            <person name="LaButti K."/>
            <person name="Morin E."/>
            <person name="Salamov A."/>
            <person name="Lipzen A."/>
            <person name="Mereny Z."/>
            <person name="Hegedus B."/>
            <person name="Baldrian P."/>
            <person name="Stursova M."/>
            <person name="Weitz H."/>
            <person name="Taylor A."/>
            <person name="Grigoriev I.V."/>
            <person name="Nagy L.G."/>
            <person name="Martin F."/>
            <person name="Kauserud H."/>
        </authorList>
    </citation>
    <scope>NUCLEOTIDE SEQUENCE</scope>
    <source>
        <strain evidence="3">9284</strain>
    </source>
</reference>
<dbReference type="SUPFAM" id="SSF81383">
    <property type="entry name" value="F-box domain"/>
    <property type="match status" value="1"/>
</dbReference>
<dbReference type="EMBL" id="JARKIF010000014">
    <property type="protein sequence ID" value="KAJ7623260.1"/>
    <property type="molecule type" value="Genomic_DNA"/>
</dbReference>
<dbReference type="PROSITE" id="PS50181">
    <property type="entry name" value="FBOX"/>
    <property type="match status" value="1"/>
</dbReference>
<evidence type="ECO:0000313" key="3">
    <source>
        <dbReference type="EMBL" id="KAJ7623260.1"/>
    </source>
</evidence>
<evidence type="ECO:0000256" key="1">
    <source>
        <dbReference type="SAM" id="SignalP"/>
    </source>
</evidence>
<dbReference type="InterPro" id="IPR032675">
    <property type="entry name" value="LRR_dom_sf"/>
</dbReference>
<evidence type="ECO:0000313" key="4">
    <source>
        <dbReference type="Proteomes" id="UP001221142"/>
    </source>
</evidence>
<dbReference type="AlphaFoldDB" id="A0AAD7BJM1"/>
<comment type="caution">
    <text evidence="3">The sequence shown here is derived from an EMBL/GenBank/DDBJ whole genome shotgun (WGS) entry which is preliminary data.</text>
</comment>
<dbReference type="InterPro" id="IPR036047">
    <property type="entry name" value="F-box-like_dom_sf"/>
</dbReference>
<dbReference type="Proteomes" id="UP001221142">
    <property type="component" value="Unassembled WGS sequence"/>
</dbReference>
<keyword evidence="4" id="KW-1185">Reference proteome</keyword>
<dbReference type="InterPro" id="IPR001810">
    <property type="entry name" value="F-box_dom"/>
</dbReference>
<protein>
    <recommendedName>
        <fullName evidence="2">F-box domain-containing protein</fullName>
    </recommendedName>
</protein>
<feature type="domain" description="F-box" evidence="2">
    <location>
        <begin position="1"/>
        <end position="54"/>
    </location>
</feature>